<comment type="caution">
    <text evidence="2">The sequence shown here is derived from an EMBL/GenBank/DDBJ whole genome shotgun (WGS) entry which is preliminary data.</text>
</comment>
<dbReference type="AlphaFoldDB" id="A0A498KJE7"/>
<evidence type="ECO:0000256" key="1">
    <source>
        <dbReference type="SAM" id="MobiDB-lite"/>
    </source>
</evidence>
<evidence type="ECO:0000313" key="3">
    <source>
        <dbReference type="Proteomes" id="UP000290289"/>
    </source>
</evidence>
<organism evidence="2 3">
    <name type="scientific">Malus domestica</name>
    <name type="common">Apple</name>
    <name type="synonym">Pyrus malus</name>
    <dbReference type="NCBI Taxonomy" id="3750"/>
    <lineage>
        <taxon>Eukaryota</taxon>
        <taxon>Viridiplantae</taxon>
        <taxon>Streptophyta</taxon>
        <taxon>Embryophyta</taxon>
        <taxon>Tracheophyta</taxon>
        <taxon>Spermatophyta</taxon>
        <taxon>Magnoliopsida</taxon>
        <taxon>eudicotyledons</taxon>
        <taxon>Gunneridae</taxon>
        <taxon>Pentapetalae</taxon>
        <taxon>rosids</taxon>
        <taxon>fabids</taxon>
        <taxon>Rosales</taxon>
        <taxon>Rosaceae</taxon>
        <taxon>Amygdaloideae</taxon>
        <taxon>Maleae</taxon>
        <taxon>Malus</taxon>
    </lineage>
</organism>
<proteinExistence type="predicted"/>
<sequence>MIVKKMSFEKPMFFPANTISFNKMSNLIRTPRPVTSTPSPIATPSPTTTPTIAATTPAEIDHRPANSVDPVGPPVPQTHASSTSSVALPVSARRTHRHPRTTDQMHDLDNLAW</sequence>
<dbReference type="EMBL" id="RDQH01000327">
    <property type="protein sequence ID" value="RXI07848.1"/>
    <property type="molecule type" value="Genomic_DNA"/>
</dbReference>
<dbReference type="Proteomes" id="UP000290289">
    <property type="component" value="Chromosome 1"/>
</dbReference>
<keyword evidence="3" id="KW-1185">Reference proteome</keyword>
<reference evidence="2 3" key="1">
    <citation type="submission" date="2018-10" db="EMBL/GenBank/DDBJ databases">
        <title>A high-quality apple genome assembly.</title>
        <authorList>
            <person name="Hu J."/>
        </authorList>
    </citation>
    <scope>NUCLEOTIDE SEQUENCE [LARGE SCALE GENOMIC DNA]</scope>
    <source>
        <strain evidence="3">cv. HFTH1</strain>
        <tissue evidence="2">Young leaf</tissue>
    </source>
</reference>
<feature type="region of interest" description="Disordered" evidence="1">
    <location>
        <begin position="64"/>
        <end position="113"/>
    </location>
</feature>
<evidence type="ECO:0000313" key="2">
    <source>
        <dbReference type="EMBL" id="RXI07848.1"/>
    </source>
</evidence>
<feature type="region of interest" description="Disordered" evidence="1">
    <location>
        <begin position="30"/>
        <end position="51"/>
    </location>
</feature>
<protein>
    <submittedName>
        <fullName evidence="2">Uncharacterized protein</fullName>
    </submittedName>
</protein>
<accession>A0A498KJE7</accession>
<feature type="compositionally biased region" description="Basic and acidic residues" evidence="1">
    <location>
        <begin position="100"/>
        <end position="113"/>
    </location>
</feature>
<gene>
    <name evidence="2" type="ORF">DVH24_014414</name>
</gene>
<name>A0A498KJE7_MALDO</name>